<dbReference type="HOGENOM" id="CLU_490766_0_0_6"/>
<dbReference type="STRING" id="765911.Thivi_3491"/>
<dbReference type="eggNOG" id="COG3637">
    <property type="taxonomic scope" value="Bacteria"/>
</dbReference>
<gene>
    <name evidence="1" type="ordered locus">Thivi_3491</name>
</gene>
<dbReference type="KEGG" id="tvi:Thivi_3491"/>
<dbReference type="OrthoDB" id="5925787at2"/>
<dbReference type="RefSeq" id="WP_014779758.1">
    <property type="nucleotide sequence ID" value="NC_018012.1"/>
</dbReference>
<dbReference type="Proteomes" id="UP000006062">
    <property type="component" value="Chromosome"/>
</dbReference>
<dbReference type="Pfam" id="PF11854">
    <property type="entry name" value="MtrB_PioB"/>
    <property type="match status" value="1"/>
</dbReference>
<keyword evidence="2" id="KW-1185">Reference proteome</keyword>
<reference evidence="1 2" key="1">
    <citation type="submission" date="2012-06" db="EMBL/GenBank/DDBJ databases">
        <title>Complete sequence of Thiocystis violascens DSM 198.</title>
        <authorList>
            <consortium name="US DOE Joint Genome Institute"/>
            <person name="Lucas S."/>
            <person name="Han J."/>
            <person name="Lapidus A."/>
            <person name="Cheng J.-F."/>
            <person name="Goodwin L."/>
            <person name="Pitluck S."/>
            <person name="Peters L."/>
            <person name="Ovchinnikova G."/>
            <person name="Teshima H."/>
            <person name="Detter J.C."/>
            <person name="Han C."/>
            <person name="Tapia R."/>
            <person name="Land M."/>
            <person name="Hauser L."/>
            <person name="Kyrpides N."/>
            <person name="Ivanova N."/>
            <person name="Pagani I."/>
            <person name="Vogl K."/>
            <person name="Liu Z."/>
            <person name="Frigaard N.-U."/>
            <person name="Bryant D."/>
            <person name="Woyke T."/>
        </authorList>
    </citation>
    <scope>NUCLEOTIDE SEQUENCE [LARGE SCALE GENOMIC DNA]</scope>
    <source>
        <strain evidence="2">ATCC 17096 / DSM 198 / 6111</strain>
    </source>
</reference>
<accession>I3YEE0</accession>
<evidence type="ECO:0000313" key="1">
    <source>
        <dbReference type="EMBL" id="AFL75358.1"/>
    </source>
</evidence>
<evidence type="ECO:0008006" key="3">
    <source>
        <dbReference type="Google" id="ProtNLM"/>
    </source>
</evidence>
<protein>
    <recommendedName>
        <fullName evidence="3">Decaheme-associated outer membrane protein, MtrB/PioB family</fullName>
    </recommendedName>
</protein>
<dbReference type="EMBL" id="CP003154">
    <property type="protein sequence ID" value="AFL75358.1"/>
    <property type="molecule type" value="Genomic_DNA"/>
</dbReference>
<evidence type="ECO:0000313" key="2">
    <source>
        <dbReference type="Proteomes" id="UP000006062"/>
    </source>
</evidence>
<dbReference type="AlphaFoldDB" id="I3YEE0"/>
<dbReference type="SUPFAM" id="SSF56935">
    <property type="entry name" value="Porins"/>
    <property type="match status" value="1"/>
</dbReference>
<name>I3YEE0_THIV6</name>
<sequence length="611" mass="67590">MTFENPLYVGTNTIAAVAPNVLDPSLFTTGTYDLYPDNNYYNLRAEYGRSMPDWFNSRLTATVSLSKMTQDDDLIAPTSLDMRGLSINGVSALNNWNTTGALSKQSADAEIDTQLFDLGLVMRPTAKLDLNGKIRYYATDNKTDYQACNPLTGQWGRLLNDGSGGAFVFPNATAGNNPRGTLNTAFNTTGCNLEATQALGLVPSAGNVNIRNVPYEYSKLNYEFGGEYRLARGQSINGRLEREEYRREHRERDKTWENMLKVGYVNRAFDWGTLRASAEYGRRRGDTYDPDPYHAFYSASLGPEPTANLTNVASWIHAMSSFRKFDLADRDRLGLDLRLDVIARQDLDIGISGQYRDNDYPNSDFGRTDNQTLGSASLDVNWQPSAKLGLFGYYSYQKSSLSQAGVQPNGCIIGNYYYFYSDGFVGTGTTPAAPGRAGATLVNTVLVSSGDWQNSCADHSPTSPLWPDSRQWTVENEDTNHAFGLGGRYDFGFARLELDYTYVTGSSSLDYSYNPAALALTPVLTELAGSGMPDMDYTQQILNFNLVVPISKSVALRALYRYEEGTVDDWHYVGVAENPVPLTTGNQAVYLDSGTQDYHNNVFGLLVQVSF</sequence>
<dbReference type="InterPro" id="IPR020016">
    <property type="entry name" value="Decahaem-assoc_OM_MtrB/PioB"/>
</dbReference>
<organism evidence="1 2">
    <name type="scientific">Thiocystis violascens (strain ATCC 17096 / DSM 198 / 6111)</name>
    <name type="common">Chromatium violascens</name>
    <dbReference type="NCBI Taxonomy" id="765911"/>
    <lineage>
        <taxon>Bacteria</taxon>
        <taxon>Pseudomonadati</taxon>
        <taxon>Pseudomonadota</taxon>
        <taxon>Gammaproteobacteria</taxon>
        <taxon>Chromatiales</taxon>
        <taxon>Chromatiaceae</taxon>
        <taxon>Thiocystis</taxon>
    </lineage>
</organism>
<proteinExistence type="predicted"/>